<dbReference type="Proteomes" id="UP000001194">
    <property type="component" value="Unassembled WGS sequence"/>
</dbReference>
<protein>
    <submittedName>
        <fullName evidence="1">Predicted protein</fullName>
    </submittedName>
</protein>
<reference evidence="1 2" key="1">
    <citation type="journal article" date="2008" name="Nature">
        <title>The genome of Laccaria bicolor provides insights into mycorrhizal symbiosis.</title>
        <authorList>
            <person name="Martin F."/>
            <person name="Aerts A."/>
            <person name="Ahren D."/>
            <person name="Brun A."/>
            <person name="Danchin E.G.J."/>
            <person name="Duchaussoy F."/>
            <person name="Gibon J."/>
            <person name="Kohler A."/>
            <person name="Lindquist E."/>
            <person name="Pereda V."/>
            <person name="Salamov A."/>
            <person name="Shapiro H.J."/>
            <person name="Wuyts J."/>
            <person name="Blaudez D."/>
            <person name="Buee M."/>
            <person name="Brokstein P."/>
            <person name="Canbaeck B."/>
            <person name="Cohen D."/>
            <person name="Courty P.E."/>
            <person name="Coutinho P.M."/>
            <person name="Delaruelle C."/>
            <person name="Detter J.C."/>
            <person name="Deveau A."/>
            <person name="DiFazio S."/>
            <person name="Duplessis S."/>
            <person name="Fraissinet-Tachet L."/>
            <person name="Lucic E."/>
            <person name="Frey-Klett P."/>
            <person name="Fourrey C."/>
            <person name="Feussner I."/>
            <person name="Gay G."/>
            <person name="Grimwood J."/>
            <person name="Hoegger P.J."/>
            <person name="Jain P."/>
            <person name="Kilaru S."/>
            <person name="Labbe J."/>
            <person name="Lin Y.C."/>
            <person name="Legue V."/>
            <person name="Le Tacon F."/>
            <person name="Marmeisse R."/>
            <person name="Melayah D."/>
            <person name="Montanini B."/>
            <person name="Muratet M."/>
            <person name="Nehls U."/>
            <person name="Niculita-Hirzel H."/>
            <person name="Oudot-Le Secq M.P."/>
            <person name="Peter M."/>
            <person name="Quesneville H."/>
            <person name="Rajashekar B."/>
            <person name="Reich M."/>
            <person name="Rouhier N."/>
            <person name="Schmutz J."/>
            <person name="Yin T."/>
            <person name="Chalot M."/>
            <person name="Henrissat B."/>
            <person name="Kuees U."/>
            <person name="Lucas S."/>
            <person name="Van de Peer Y."/>
            <person name="Podila G.K."/>
            <person name="Polle A."/>
            <person name="Pukkila P.J."/>
            <person name="Richardson P.M."/>
            <person name="Rouze P."/>
            <person name="Sanders I.R."/>
            <person name="Stajich J.E."/>
            <person name="Tunlid A."/>
            <person name="Tuskan G."/>
            <person name="Grigoriev I.V."/>
        </authorList>
    </citation>
    <scope>NUCLEOTIDE SEQUENCE [LARGE SCALE GENOMIC DNA]</scope>
    <source>
        <strain evidence="2">S238N-H82 / ATCC MYA-4686</strain>
    </source>
</reference>
<dbReference type="EMBL" id="DS547093">
    <property type="protein sequence ID" value="EDR13476.1"/>
    <property type="molecule type" value="Genomic_DNA"/>
</dbReference>
<organism evidence="2">
    <name type="scientific">Laccaria bicolor (strain S238N-H82 / ATCC MYA-4686)</name>
    <name type="common">Bicoloured deceiver</name>
    <name type="synonym">Laccaria laccata var. bicolor</name>
    <dbReference type="NCBI Taxonomy" id="486041"/>
    <lineage>
        <taxon>Eukaryota</taxon>
        <taxon>Fungi</taxon>
        <taxon>Dikarya</taxon>
        <taxon>Basidiomycota</taxon>
        <taxon>Agaricomycotina</taxon>
        <taxon>Agaricomycetes</taxon>
        <taxon>Agaricomycetidae</taxon>
        <taxon>Agaricales</taxon>
        <taxon>Agaricineae</taxon>
        <taxon>Hydnangiaceae</taxon>
        <taxon>Laccaria</taxon>
    </lineage>
</organism>
<proteinExistence type="predicted"/>
<evidence type="ECO:0000313" key="2">
    <source>
        <dbReference type="Proteomes" id="UP000001194"/>
    </source>
</evidence>
<dbReference type="KEGG" id="lbc:LACBIDRAFT_308443"/>
<sequence>MRCLTQQKGVDVTGIVAVVCARYAIFHPGAMVDLYVGEWYIISFCNHVPITHIIQ</sequence>
<name>B0CWA5_LACBS</name>
<evidence type="ECO:0000313" key="1">
    <source>
        <dbReference type="EMBL" id="EDR13476.1"/>
    </source>
</evidence>
<dbReference type="InParanoid" id="B0CWA5"/>
<dbReference type="GeneID" id="6071343"/>
<dbReference type="RefSeq" id="XP_001875974.1">
    <property type="nucleotide sequence ID" value="XM_001875939.1"/>
</dbReference>
<gene>
    <name evidence="1" type="ORF">LACBIDRAFT_308443</name>
</gene>
<accession>B0CWA5</accession>
<dbReference type="HOGENOM" id="CLU_3032737_0_0_1"/>
<dbReference type="AlphaFoldDB" id="B0CWA5"/>
<keyword evidence="2" id="KW-1185">Reference proteome</keyword>
<dbReference type="OrthoDB" id="3257613at2759"/>